<accession>A0A9P0QB24</accession>
<reference evidence="2" key="1">
    <citation type="submission" date="2022-03" db="EMBL/GenBank/DDBJ databases">
        <authorList>
            <person name="Sayadi A."/>
        </authorList>
    </citation>
    <scope>NUCLEOTIDE SEQUENCE</scope>
</reference>
<name>A0A9P0QB24_ACAOB</name>
<evidence type="ECO:0000313" key="3">
    <source>
        <dbReference type="Proteomes" id="UP001152888"/>
    </source>
</evidence>
<sequence length="67" mass="7628">MFTIIQNFESRKCFSFGDLLFGVVCVISWYLESGSYEPPQIADSAANNAPDLSLNKSNENDFRILRF</sequence>
<keyword evidence="1" id="KW-1133">Transmembrane helix</keyword>
<dbReference type="Proteomes" id="UP001152888">
    <property type="component" value="Unassembled WGS sequence"/>
</dbReference>
<keyword evidence="1" id="KW-0812">Transmembrane</keyword>
<dbReference type="AlphaFoldDB" id="A0A9P0QB24"/>
<comment type="caution">
    <text evidence="2">The sequence shown here is derived from an EMBL/GenBank/DDBJ whole genome shotgun (WGS) entry which is preliminary data.</text>
</comment>
<gene>
    <name evidence="2" type="ORF">ACAOBT_LOCUS35281</name>
</gene>
<dbReference type="EMBL" id="CAKOFQ010008865">
    <property type="protein sequence ID" value="CAH2016305.1"/>
    <property type="molecule type" value="Genomic_DNA"/>
</dbReference>
<proteinExistence type="predicted"/>
<evidence type="ECO:0000256" key="1">
    <source>
        <dbReference type="SAM" id="Phobius"/>
    </source>
</evidence>
<feature type="transmembrane region" description="Helical" evidence="1">
    <location>
        <begin position="12"/>
        <end position="31"/>
    </location>
</feature>
<keyword evidence="3" id="KW-1185">Reference proteome</keyword>
<protein>
    <submittedName>
        <fullName evidence="2">Uncharacterized protein</fullName>
    </submittedName>
</protein>
<evidence type="ECO:0000313" key="2">
    <source>
        <dbReference type="EMBL" id="CAH2016305.1"/>
    </source>
</evidence>
<keyword evidence="1" id="KW-0472">Membrane</keyword>
<dbReference type="OrthoDB" id="7331812at2759"/>
<organism evidence="2 3">
    <name type="scientific">Acanthoscelides obtectus</name>
    <name type="common">Bean weevil</name>
    <name type="synonym">Bruchus obtectus</name>
    <dbReference type="NCBI Taxonomy" id="200917"/>
    <lineage>
        <taxon>Eukaryota</taxon>
        <taxon>Metazoa</taxon>
        <taxon>Ecdysozoa</taxon>
        <taxon>Arthropoda</taxon>
        <taxon>Hexapoda</taxon>
        <taxon>Insecta</taxon>
        <taxon>Pterygota</taxon>
        <taxon>Neoptera</taxon>
        <taxon>Endopterygota</taxon>
        <taxon>Coleoptera</taxon>
        <taxon>Polyphaga</taxon>
        <taxon>Cucujiformia</taxon>
        <taxon>Chrysomeloidea</taxon>
        <taxon>Chrysomelidae</taxon>
        <taxon>Bruchinae</taxon>
        <taxon>Bruchini</taxon>
        <taxon>Acanthoscelides</taxon>
    </lineage>
</organism>